<keyword evidence="2" id="KW-0229">DNA integration</keyword>
<organism evidence="6 7">
    <name type="scientific">Thiothrix lacustris</name>
    <dbReference type="NCBI Taxonomy" id="525917"/>
    <lineage>
        <taxon>Bacteria</taxon>
        <taxon>Pseudomonadati</taxon>
        <taxon>Pseudomonadota</taxon>
        <taxon>Gammaproteobacteria</taxon>
        <taxon>Thiotrichales</taxon>
        <taxon>Thiotrichaceae</taxon>
        <taxon>Thiothrix</taxon>
    </lineage>
</organism>
<dbReference type="AlphaFoldDB" id="A0A1Y1QG82"/>
<dbReference type="CDD" id="cd00801">
    <property type="entry name" value="INT_P4_C"/>
    <property type="match status" value="1"/>
</dbReference>
<dbReference type="InterPro" id="IPR002104">
    <property type="entry name" value="Integrase_catalytic"/>
</dbReference>
<dbReference type="InterPro" id="IPR050808">
    <property type="entry name" value="Phage_Integrase"/>
</dbReference>
<proteinExistence type="inferred from homology"/>
<keyword evidence="3" id="KW-0238">DNA-binding</keyword>
<dbReference type="InterPro" id="IPR010998">
    <property type="entry name" value="Integrase_recombinase_N"/>
</dbReference>
<dbReference type="PANTHER" id="PTHR30629:SF2">
    <property type="entry name" value="PROPHAGE INTEGRASE INTS-RELATED"/>
    <property type="match status" value="1"/>
</dbReference>
<dbReference type="Gene3D" id="3.30.160.390">
    <property type="entry name" value="Integrase, DNA-binding domain"/>
    <property type="match status" value="1"/>
</dbReference>
<dbReference type="Pfam" id="PF00589">
    <property type="entry name" value="Phage_integrase"/>
    <property type="match status" value="1"/>
</dbReference>
<sequence>MLKDVHIRNAKPEEKSYRLPDGEWLYLEIRPNRKSGKVGKKVWLLKYRQPDNRKESILTIGEYPKVSIKQARNAADEARDLLKRGIDPNTHKKNALIKQSRVAANTFEVVAREWHANNYEKWKPTNAAKILRRLELDVFPHIGERPITALEPPDILDVCRLIESRGAFEYASRIKQFIAAVYRYAIVTGKARHNPASELRGALKAYKQQHHAALSNADLPQFFRDLEADSSTVLKLAIRFTLLTFVRTAEVRGAQWSEIDWDKAVWHIPGERMKMKLPHDVPLSRQALDLLRELHPLTGDSEFLFYTQRRTVPMSENAMLQLIRRIGWKEKTTVHGFRALASSNFYDAGFRSEAIEKQLAHKEPNAVKGAYNHMARFWEERVRIMQWWADFLDSQQHGARVIPIRAGVSA</sequence>
<dbReference type="Pfam" id="PF13356">
    <property type="entry name" value="Arm-DNA-bind_3"/>
    <property type="match status" value="1"/>
</dbReference>
<dbReference type="InterPro" id="IPR053876">
    <property type="entry name" value="Phage_int_M"/>
</dbReference>
<comment type="caution">
    <text evidence="6">The sequence shown here is derived from an EMBL/GenBank/DDBJ whole genome shotgun (WGS) entry which is preliminary data.</text>
</comment>
<dbReference type="Gene3D" id="1.10.150.130">
    <property type="match status" value="1"/>
</dbReference>
<dbReference type="InterPro" id="IPR025166">
    <property type="entry name" value="Integrase_DNA_bind_dom"/>
</dbReference>
<dbReference type="PROSITE" id="PS51898">
    <property type="entry name" value="TYR_RECOMBINASE"/>
    <property type="match status" value="1"/>
</dbReference>
<name>A0A1Y1QG82_9GAMM</name>
<evidence type="ECO:0000313" key="6">
    <source>
        <dbReference type="EMBL" id="OQX04852.1"/>
    </source>
</evidence>
<dbReference type="Proteomes" id="UP000192491">
    <property type="component" value="Unassembled WGS sequence"/>
</dbReference>
<dbReference type="GO" id="GO:0003677">
    <property type="term" value="F:DNA binding"/>
    <property type="evidence" value="ECO:0007669"/>
    <property type="project" value="UniProtKB-KW"/>
</dbReference>
<dbReference type="GO" id="GO:0006310">
    <property type="term" value="P:DNA recombination"/>
    <property type="evidence" value="ECO:0007669"/>
    <property type="project" value="UniProtKB-KW"/>
</dbReference>
<dbReference type="PANTHER" id="PTHR30629">
    <property type="entry name" value="PROPHAGE INTEGRASE"/>
    <property type="match status" value="1"/>
</dbReference>
<dbReference type="Pfam" id="PF22022">
    <property type="entry name" value="Phage_int_M"/>
    <property type="match status" value="1"/>
</dbReference>
<feature type="domain" description="Tyr recombinase" evidence="5">
    <location>
        <begin position="209"/>
        <end position="385"/>
    </location>
</feature>
<gene>
    <name evidence="6" type="ORF">BWK73_35090</name>
</gene>
<evidence type="ECO:0000259" key="5">
    <source>
        <dbReference type="PROSITE" id="PS51898"/>
    </source>
</evidence>
<dbReference type="InterPro" id="IPR038488">
    <property type="entry name" value="Integrase_DNA-bd_sf"/>
</dbReference>
<keyword evidence="4" id="KW-0233">DNA recombination</keyword>
<dbReference type="InterPro" id="IPR013762">
    <property type="entry name" value="Integrase-like_cat_sf"/>
</dbReference>
<evidence type="ECO:0000256" key="4">
    <source>
        <dbReference type="ARBA" id="ARBA00023172"/>
    </source>
</evidence>
<dbReference type="Gene3D" id="1.10.443.10">
    <property type="entry name" value="Intergrase catalytic core"/>
    <property type="match status" value="1"/>
</dbReference>
<protein>
    <submittedName>
        <fullName evidence="6">Integrase</fullName>
    </submittedName>
</protein>
<reference evidence="6 7" key="1">
    <citation type="submission" date="2017-01" db="EMBL/GenBank/DDBJ databases">
        <title>Novel large sulfur bacteria in the metagenomes of groundwater-fed chemosynthetic microbial mats in the Lake Huron basin.</title>
        <authorList>
            <person name="Sharrar A.M."/>
            <person name="Flood B.E."/>
            <person name="Bailey J.V."/>
            <person name="Jones D.S."/>
            <person name="Biddanda B."/>
            <person name="Ruberg S.A."/>
            <person name="Marcus D.N."/>
            <person name="Dick G.J."/>
        </authorList>
    </citation>
    <scope>NUCLEOTIDE SEQUENCE [LARGE SCALE GENOMIC DNA]</scope>
    <source>
        <strain evidence="6">A8</strain>
    </source>
</reference>
<dbReference type="InterPro" id="IPR011010">
    <property type="entry name" value="DNA_brk_join_enz"/>
</dbReference>
<evidence type="ECO:0000313" key="7">
    <source>
        <dbReference type="Proteomes" id="UP000192491"/>
    </source>
</evidence>
<evidence type="ECO:0000256" key="2">
    <source>
        <dbReference type="ARBA" id="ARBA00022908"/>
    </source>
</evidence>
<dbReference type="SUPFAM" id="SSF56349">
    <property type="entry name" value="DNA breaking-rejoining enzymes"/>
    <property type="match status" value="1"/>
</dbReference>
<comment type="similarity">
    <text evidence="1">Belongs to the 'phage' integrase family.</text>
</comment>
<evidence type="ECO:0000256" key="3">
    <source>
        <dbReference type="ARBA" id="ARBA00023125"/>
    </source>
</evidence>
<dbReference type="EMBL" id="MTEJ01000317">
    <property type="protein sequence ID" value="OQX04852.1"/>
    <property type="molecule type" value="Genomic_DNA"/>
</dbReference>
<dbReference type="GO" id="GO:0015074">
    <property type="term" value="P:DNA integration"/>
    <property type="evidence" value="ECO:0007669"/>
    <property type="project" value="UniProtKB-KW"/>
</dbReference>
<accession>A0A1Y1QG82</accession>
<evidence type="ECO:0000256" key="1">
    <source>
        <dbReference type="ARBA" id="ARBA00008857"/>
    </source>
</evidence>